<organism evidence="1 2">
    <name type="scientific">Toxocara canis</name>
    <name type="common">Canine roundworm</name>
    <dbReference type="NCBI Taxonomy" id="6265"/>
    <lineage>
        <taxon>Eukaryota</taxon>
        <taxon>Metazoa</taxon>
        <taxon>Ecdysozoa</taxon>
        <taxon>Nematoda</taxon>
        <taxon>Chromadorea</taxon>
        <taxon>Rhabditida</taxon>
        <taxon>Spirurina</taxon>
        <taxon>Ascaridomorpha</taxon>
        <taxon>Ascaridoidea</taxon>
        <taxon>Toxocaridae</taxon>
        <taxon>Toxocara</taxon>
    </lineage>
</organism>
<evidence type="ECO:0000313" key="2">
    <source>
        <dbReference type="Proteomes" id="UP000031036"/>
    </source>
</evidence>
<reference evidence="1 2" key="1">
    <citation type="submission" date="2014-11" db="EMBL/GenBank/DDBJ databases">
        <title>Genetic blueprint of the zoonotic pathogen Toxocara canis.</title>
        <authorList>
            <person name="Zhu X.-Q."/>
            <person name="Korhonen P.K."/>
            <person name="Cai H."/>
            <person name="Young N.D."/>
            <person name="Nejsum P."/>
            <person name="von Samson-Himmelstjerna G."/>
            <person name="Boag P.R."/>
            <person name="Tan P."/>
            <person name="Li Q."/>
            <person name="Min J."/>
            <person name="Yang Y."/>
            <person name="Wang X."/>
            <person name="Fang X."/>
            <person name="Hall R.S."/>
            <person name="Hofmann A."/>
            <person name="Sternberg P.W."/>
            <person name="Jex A.R."/>
            <person name="Gasser R.B."/>
        </authorList>
    </citation>
    <scope>NUCLEOTIDE SEQUENCE [LARGE SCALE GENOMIC DNA]</scope>
    <source>
        <strain evidence="1">PN_DK_2014</strain>
    </source>
</reference>
<name>A0A0B2VLP0_TOXCA</name>
<keyword evidence="2" id="KW-1185">Reference proteome</keyword>
<accession>A0A0B2VLP0</accession>
<evidence type="ECO:0000313" key="1">
    <source>
        <dbReference type="EMBL" id="KHN82347.1"/>
    </source>
</evidence>
<gene>
    <name evidence="1" type="ORF">Tcan_03967</name>
</gene>
<comment type="caution">
    <text evidence="1">The sequence shown here is derived from an EMBL/GenBank/DDBJ whole genome shotgun (WGS) entry which is preliminary data.</text>
</comment>
<sequence>MALLGCGELRIATDGKTASCIDGENDEIDEITAVQGIQGKGVCVPKMIVVGTDYDTELITFVGPQSTDSVVFRQHIPIRST</sequence>
<dbReference type="AlphaFoldDB" id="A0A0B2VLP0"/>
<protein>
    <submittedName>
        <fullName evidence="1">Uncharacterized protein</fullName>
    </submittedName>
</protein>
<dbReference type="EMBL" id="JPKZ01001381">
    <property type="protein sequence ID" value="KHN82347.1"/>
    <property type="molecule type" value="Genomic_DNA"/>
</dbReference>
<proteinExistence type="predicted"/>
<dbReference type="Proteomes" id="UP000031036">
    <property type="component" value="Unassembled WGS sequence"/>
</dbReference>